<accession>A0AAN8NVN7</accession>
<protein>
    <submittedName>
        <fullName evidence="1">Uncharacterized protein</fullName>
    </submittedName>
</protein>
<reference evidence="1 2" key="1">
    <citation type="submission" date="2023-10" db="EMBL/GenBank/DDBJ databases">
        <title>Genomes of two closely related lineages of the louse Polyplax serrata with different host specificities.</title>
        <authorList>
            <person name="Martinu J."/>
            <person name="Tarabai H."/>
            <person name="Stefka J."/>
            <person name="Hypsa V."/>
        </authorList>
    </citation>
    <scope>NUCLEOTIDE SEQUENCE [LARGE SCALE GENOMIC DNA]</scope>
    <source>
        <strain evidence="1">HR10_N</strain>
    </source>
</reference>
<dbReference type="Proteomes" id="UP001372834">
    <property type="component" value="Unassembled WGS sequence"/>
</dbReference>
<organism evidence="1 2">
    <name type="scientific">Polyplax serrata</name>
    <name type="common">Common mouse louse</name>
    <dbReference type="NCBI Taxonomy" id="468196"/>
    <lineage>
        <taxon>Eukaryota</taxon>
        <taxon>Metazoa</taxon>
        <taxon>Ecdysozoa</taxon>
        <taxon>Arthropoda</taxon>
        <taxon>Hexapoda</taxon>
        <taxon>Insecta</taxon>
        <taxon>Pterygota</taxon>
        <taxon>Neoptera</taxon>
        <taxon>Paraneoptera</taxon>
        <taxon>Psocodea</taxon>
        <taxon>Troctomorpha</taxon>
        <taxon>Phthiraptera</taxon>
        <taxon>Anoplura</taxon>
        <taxon>Polyplacidae</taxon>
        <taxon>Polyplax</taxon>
    </lineage>
</organism>
<evidence type="ECO:0000313" key="2">
    <source>
        <dbReference type="Proteomes" id="UP001372834"/>
    </source>
</evidence>
<evidence type="ECO:0000313" key="1">
    <source>
        <dbReference type="EMBL" id="KAK6617734.1"/>
    </source>
</evidence>
<proteinExistence type="predicted"/>
<dbReference type="EMBL" id="JAWJWE010000043">
    <property type="protein sequence ID" value="KAK6617734.1"/>
    <property type="molecule type" value="Genomic_DNA"/>
</dbReference>
<sequence>MHAKGFDNQTMINFPKDRYRLMDHNKALHTSKGPISDIAPQTINQSHLPATTLSYKSRDHKEDQRSIAPILKNTVIGLVSLSKSDNQHKQFFYLLQRSQFRLPTLVKPSAFSSKLPL</sequence>
<dbReference type="AlphaFoldDB" id="A0AAN8NVN7"/>
<name>A0AAN8NVN7_POLSC</name>
<gene>
    <name evidence="1" type="ORF">RUM43_013962</name>
</gene>
<comment type="caution">
    <text evidence="1">The sequence shown here is derived from an EMBL/GenBank/DDBJ whole genome shotgun (WGS) entry which is preliminary data.</text>
</comment>